<gene>
    <name evidence="1" type="ORF">CPter291_0483</name>
</gene>
<dbReference type="EMBL" id="CP013236">
    <property type="protein sequence ID" value="AMP12769.1"/>
    <property type="molecule type" value="Genomic_DNA"/>
</dbReference>
<sequence length="62" mass="7204">MENYNKNNQYEMLNAAVDDIQVNHFIGLRTVGAFIFLLRQSNTALLIYREKLHEHDIVAPNS</sequence>
<accession>A0ABN4M994</accession>
<reference evidence="1 2" key="1">
    <citation type="submission" date="2015-11" db="EMBL/GenBank/DDBJ databases">
        <title>Exploring the genomic traits of fungus-feeding bacterial genus Collimonas.</title>
        <authorList>
            <person name="Song C."/>
            <person name="Schmidt R."/>
            <person name="de Jager V."/>
            <person name="Krzyzanowska D."/>
            <person name="Jongedijk E."/>
            <person name="Cankar K."/>
            <person name="Beekwilder J."/>
            <person name="van Veen A."/>
            <person name="de Boer W."/>
            <person name="van Veen J.A."/>
            <person name="Garbeva P."/>
        </authorList>
    </citation>
    <scope>NUCLEOTIDE SEQUENCE [LARGE SCALE GENOMIC DNA]</scope>
    <source>
        <strain evidence="1 2">Ter291</strain>
    </source>
</reference>
<dbReference type="Proteomes" id="UP000074914">
    <property type="component" value="Chromosome"/>
</dbReference>
<evidence type="ECO:0000313" key="1">
    <source>
        <dbReference type="EMBL" id="AMP12769.1"/>
    </source>
</evidence>
<evidence type="ECO:0000313" key="2">
    <source>
        <dbReference type="Proteomes" id="UP000074914"/>
    </source>
</evidence>
<proteinExistence type="predicted"/>
<organism evidence="1 2">
    <name type="scientific">Collimonas pratensis</name>
    <dbReference type="NCBI Taxonomy" id="279113"/>
    <lineage>
        <taxon>Bacteria</taxon>
        <taxon>Pseudomonadati</taxon>
        <taxon>Pseudomonadota</taxon>
        <taxon>Betaproteobacteria</taxon>
        <taxon>Burkholderiales</taxon>
        <taxon>Oxalobacteraceae</taxon>
        <taxon>Collimonas</taxon>
    </lineage>
</organism>
<keyword evidence="2" id="KW-1185">Reference proteome</keyword>
<name>A0ABN4M994_9BURK</name>
<protein>
    <submittedName>
        <fullName evidence="1">Uncharacterized protein</fullName>
    </submittedName>
</protein>